<organism evidence="9 10">
    <name type="scientific">Candidatus Eubacterium faecale</name>
    <dbReference type="NCBI Taxonomy" id="2838568"/>
    <lineage>
        <taxon>Bacteria</taxon>
        <taxon>Bacillati</taxon>
        <taxon>Bacillota</taxon>
        <taxon>Clostridia</taxon>
        <taxon>Eubacteriales</taxon>
        <taxon>Eubacteriaceae</taxon>
        <taxon>Eubacterium</taxon>
    </lineage>
</organism>
<evidence type="ECO:0000256" key="5">
    <source>
        <dbReference type="ARBA" id="ARBA00023295"/>
    </source>
</evidence>
<dbReference type="GO" id="GO:0004565">
    <property type="term" value="F:beta-galactosidase activity"/>
    <property type="evidence" value="ECO:0007669"/>
    <property type="project" value="UniProtKB-EC"/>
</dbReference>
<dbReference type="InterPro" id="IPR006104">
    <property type="entry name" value="Glyco_hydro_2_N"/>
</dbReference>
<dbReference type="GO" id="GO:0005990">
    <property type="term" value="P:lactose catabolic process"/>
    <property type="evidence" value="ECO:0007669"/>
    <property type="project" value="TreeGrafter"/>
</dbReference>
<comment type="similarity">
    <text evidence="2">Belongs to the glycosyl hydrolase 2 family.</text>
</comment>
<feature type="domain" description="Glycoside hydrolase family 2 immunoglobulin-like beta-sandwich" evidence="6">
    <location>
        <begin position="202"/>
        <end position="347"/>
    </location>
</feature>
<dbReference type="InterPro" id="IPR006103">
    <property type="entry name" value="Glyco_hydro_2_cat"/>
</dbReference>
<dbReference type="InterPro" id="IPR006102">
    <property type="entry name" value="Ig-like_GH2"/>
</dbReference>
<dbReference type="InterPro" id="IPR017853">
    <property type="entry name" value="GH"/>
</dbReference>
<dbReference type="SUPFAM" id="SSF49785">
    <property type="entry name" value="Galactose-binding domain-like"/>
    <property type="match status" value="1"/>
</dbReference>
<name>A0A9D2MGV7_9FIRM</name>
<evidence type="ECO:0000259" key="7">
    <source>
        <dbReference type="Pfam" id="PF02836"/>
    </source>
</evidence>
<evidence type="ECO:0000313" key="9">
    <source>
        <dbReference type="EMBL" id="HJB74462.1"/>
    </source>
</evidence>
<accession>A0A9D2MGV7</accession>
<feature type="domain" description="Glycosyl hydrolases family 2 sugar binding" evidence="8">
    <location>
        <begin position="80"/>
        <end position="199"/>
    </location>
</feature>
<dbReference type="PANTHER" id="PTHR46323:SF2">
    <property type="entry name" value="BETA-GALACTOSIDASE"/>
    <property type="match status" value="1"/>
</dbReference>
<evidence type="ECO:0000256" key="4">
    <source>
        <dbReference type="ARBA" id="ARBA00022801"/>
    </source>
</evidence>
<dbReference type="Proteomes" id="UP000823877">
    <property type="component" value="Unassembled WGS sequence"/>
</dbReference>
<evidence type="ECO:0000256" key="2">
    <source>
        <dbReference type="ARBA" id="ARBA00007401"/>
    </source>
</evidence>
<reference evidence="9" key="1">
    <citation type="journal article" date="2021" name="PeerJ">
        <title>Extensive microbial diversity within the chicken gut microbiome revealed by metagenomics and culture.</title>
        <authorList>
            <person name="Gilroy R."/>
            <person name="Ravi A."/>
            <person name="Getino M."/>
            <person name="Pursley I."/>
            <person name="Horton D.L."/>
            <person name="Alikhan N.F."/>
            <person name="Baker D."/>
            <person name="Gharbi K."/>
            <person name="Hall N."/>
            <person name="Watson M."/>
            <person name="Adriaenssens E.M."/>
            <person name="Foster-Nyarko E."/>
            <person name="Jarju S."/>
            <person name="Secka A."/>
            <person name="Antonio M."/>
            <person name="Oren A."/>
            <person name="Chaudhuri R.R."/>
            <person name="La Ragione R."/>
            <person name="Hildebrand F."/>
            <person name="Pallen M.J."/>
        </authorList>
    </citation>
    <scope>NUCLEOTIDE SEQUENCE</scope>
    <source>
        <strain evidence="9">CHK188-16595</strain>
    </source>
</reference>
<reference evidence="9" key="2">
    <citation type="submission" date="2021-04" db="EMBL/GenBank/DDBJ databases">
        <authorList>
            <person name="Gilroy R."/>
        </authorList>
    </citation>
    <scope>NUCLEOTIDE SEQUENCE</scope>
    <source>
        <strain evidence="9">CHK188-16595</strain>
    </source>
</reference>
<keyword evidence="4" id="KW-0378">Hydrolase</keyword>
<dbReference type="InterPro" id="IPR008979">
    <property type="entry name" value="Galactose-bd-like_sf"/>
</dbReference>
<evidence type="ECO:0000313" key="10">
    <source>
        <dbReference type="Proteomes" id="UP000823877"/>
    </source>
</evidence>
<evidence type="ECO:0000256" key="3">
    <source>
        <dbReference type="ARBA" id="ARBA00012756"/>
    </source>
</evidence>
<dbReference type="InterPro" id="IPR013783">
    <property type="entry name" value="Ig-like_fold"/>
</dbReference>
<evidence type="ECO:0000259" key="6">
    <source>
        <dbReference type="Pfam" id="PF00703"/>
    </source>
</evidence>
<keyword evidence="5" id="KW-0326">Glycosidase</keyword>
<evidence type="ECO:0000259" key="8">
    <source>
        <dbReference type="Pfam" id="PF02837"/>
    </source>
</evidence>
<comment type="catalytic activity">
    <reaction evidence="1">
        <text>Hydrolysis of terminal non-reducing beta-D-galactose residues in beta-D-galactosides.</text>
        <dbReference type="EC" id="3.2.1.23"/>
    </reaction>
</comment>
<dbReference type="GO" id="GO:0009341">
    <property type="term" value="C:beta-galactosidase complex"/>
    <property type="evidence" value="ECO:0007669"/>
    <property type="project" value="TreeGrafter"/>
</dbReference>
<proteinExistence type="inferred from homology"/>
<sequence length="962" mass="109900">MSSKDLYIPYIPKMPDKIGEHENLKQCITNRVRGEWKFLFREIKDIPSPYAKDQDYDFDTINDTEWQEVIAPSSLIMQGFDIENNTEYYYKRTLKLPERNGSEKFILRFEGVYSNARVWVNNRYIKTHIGGFTHWDCDITAFADQKEITLIIGVTDAEGSKKGIWNPGGEKISNAAWTSYYAHCNIGGIIRNITLFALPEHYIARTHIHTFLHADHAVVETCIEAAAKGKKAAAEISIQDKNGNTVAQKTVFLEQKIPEATENTYNFPPDEKWEKSHKKAFKNDEKYKGLFVATQNDFSADHAAKATLAIREPLLWNAEHPNLYALRVKLLINGKAQQENTYKIGIREITYGGRNGTAANKVYVNGKEIKLRGVCRHDVSHRYGRSLTKEEIYNEILTYKKNNINFIRTSHYPADDYMLEVCDELGMYVEQENAACFKGANNFEIFNAPQEFLQSFAEMIESARNHPSVIIWSLANESDFEKTYAFRAEYNYVKNVDNTRPVIFSYPHLVHSKPLPYDIKSKHYAKVTGPLGDKKAPLLHDEFAHVACYNISRLQGDNSVRDFWGESIRTGWNSIFRTDGALGCAIWAAIDDVFCIPAGTRERHQQHSEGPYAGYGEWGCIFDLFKREKPEAYLTKKAFTPVFVEESKTEFKENVILHVQNRFDHTDLNEVKMVVSDVTGILYNDRITSRIAPHENGTIEFKNTGADRYRIQFYFGNILADTYLVAKGGTDKGTEPEPAGTQDITECLELPGDTLICKRAKYKIVKYLTKDRISIKVIPKNIFALFADPNNCVLKLKLKQGVKSVSWERNAQYSVYPAGHIGRPAGTAYPLGTDNAYGIMPESPWEKDNENYFLYPQSRGKRKISNDFMTRRNNIKKYTVSLENGKSIHIFSRDADINACVCRVENNQNDFELQITKGCYYPDLQWGNAFGKRFRKFSDMVIAFSLCCTNEPPNKSAADGNA</sequence>
<dbReference type="SUPFAM" id="SSF49303">
    <property type="entry name" value="beta-Galactosidase/glucuronidase domain"/>
    <property type="match status" value="1"/>
</dbReference>
<dbReference type="EMBL" id="DWXN01000004">
    <property type="protein sequence ID" value="HJB74462.1"/>
    <property type="molecule type" value="Genomic_DNA"/>
</dbReference>
<feature type="domain" description="Glycoside hydrolase family 2 catalytic" evidence="7">
    <location>
        <begin position="360"/>
        <end position="524"/>
    </location>
</feature>
<dbReference type="Pfam" id="PF02836">
    <property type="entry name" value="Glyco_hydro_2_C"/>
    <property type="match status" value="1"/>
</dbReference>
<dbReference type="Pfam" id="PF02837">
    <property type="entry name" value="Glyco_hydro_2_N"/>
    <property type="match status" value="1"/>
</dbReference>
<dbReference type="InterPro" id="IPR050347">
    <property type="entry name" value="Bact_Beta-galactosidase"/>
</dbReference>
<dbReference type="PANTHER" id="PTHR46323">
    <property type="entry name" value="BETA-GALACTOSIDASE"/>
    <property type="match status" value="1"/>
</dbReference>
<evidence type="ECO:0000256" key="1">
    <source>
        <dbReference type="ARBA" id="ARBA00001412"/>
    </source>
</evidence>
<dbReference type="Pfam" id="PF00703">
    <property type="entry name" value="Glyco_hydro_2"/>
    <property type="match status" value="1"/>
</dbReference>
<dbReference type="SUPFAM" id="SSF51445">
    <property type="entry name" value="(Trans)glycosidases"/>
    <property type="match status" value="1"/>
</dbReference>
<dbReference type="AlphaFoldDB" id="A0A9D2MGV7"/>
<dbReference type="Gene3D" id="2.60.40.10">
    <property type="entry name" value="Immunoglobulins"/>
    <property type="match status" value="1"/>
</dbReference>
<gene>
    <name evidence="9" type="ORF">IAA37_02175</name>
</gene>
<dbReference type="EC" id="3.2.1.23" evidence="3"/>
<dbReference type="Gene3D" id="2.60.120.260">
    <property type="entry name" value="Galactose-binding domain-like"/>
    <property type="match status" value="1"/>
</dbReference>
<dbReference type="Gene3D" id="3.20.20.80">
    <property type="entry name" value="Glycosidases"/>
    <property type="match status" value="1"/>
</dbReference>
<dbReference type="InterPro" id="IPR036156">
    <property type="entry name" value="Beta-gal/glucu_dom_sf"/>
</dbReference>
<protein>
    <recommendedName>
        <fullName evidence="3">beta-galactosidase</fullName>
        <ecNumber evidence="3">3.2.1.23</ecNumber>
    </recommendedName>
</protein>
<comment type="caution">
    <text evidence="9">The sequence shown here is derived from an EMBL/GenBank/DDBJ whole genome shotgun (WGS) entry which is preliminary data.</text>
</comment>